<proteinExistence type="predicted"/>
<dbReference type="AlphaFoldDB" id="A0A6L8V028"/>
<dbReference type="RefSeq" id="WP_161406815.1">
    <property type="nucleotide sequence ID" value="NZ_WTUZ01000014.1"/>
</dbReference>
<feature type="domain" description="Right handed beta helix" evidence="5">
    <location>
        <begin position="164"/>
        <end position="368"/>
    </location>
</feature>
<keyword evidence="4" id="KW-0812">Transmembrane</keyword>
<dbReference type="EMBL" id="WTUZ01000014">
    <property type="protein sequence ID" value="MZQ82620.1"/>
    <property type="molecule type" value="Genomic_DNA"/>
</dbReference>
<evidence type="ECO:0000313" key="6">
    <source>
        <dbReference type="EMBL" id="MZQ82620.1"/>
    </source>
</evidence>
<dbReference type="GO" id="GO:0005576">
    <property type="term" value="C:extracellular region"/>
    <property type="evidence" value="ECO:0007669"/>
    <property type="project" value="UniProtKB-SubCell"/>
</dbReference>
<evidence type="ECO:0000256" key="1">
    <source>
        <dbReference type="ARBA" id="ARBA00004613"/>
    </source>
</evidence>
<sequence>MNVTKRREISYLSTTVITFMASFLILSLFVAAFSSLTVRAAGGNIYYVSTSGNDSNAGTLAAPWKTIQRAADVVTAGDTVYVRGGTYRELVTIKSSGSASGGYIQFLNYSGETPVIDGTGLNITSSNQSLFYISKVNYIRVSGFELANLVATSSSLDPAAIRVTNGSTNIQLLSNHIHDIKNTSSSGNAHGIHVLGNSATAITNLTINGNDIHDLVTGWSESLTLSGNIDGFEIARNKVHDNNNIGIELAGFYGACSSSCVDQTRNGRVAENTVYHIDSSKNPAYRTGVHAAGGIYADGATNIVIEKNHVYANDFGIELASEKAGKATSSIKVQNNWIHHNYGAGLIMGGSSSTRGGASNNQIVNNTFVENDTLVQGYGNIALQWNLVNNSLKNNIIYSQSQKTLISKKNTSGSANILDYNLYYTASGMNNGVWAWQGKTYTTWDSYQAASGNDAHSLFAEPRFVNKAANNFNLLADSPAIDKGLASAFASAADDYEGSARIQGVTIDIGADESTSASIPVNPVSSIAIDGNATDWAITPILSQSTSNATVLKANIENANLNLYAQWNGTMTKHQFYFNTDENVSTGFQNPNWSASGADYLLENGTLYRYSGTDGITWSWTKVANYKDTKAYIAINGILEVAIPLSNLAAVNSETIQVGYMLNDSKTDKLPLSGSLIPIGSNNQTEVTPAPTPTVITVNGDATDWSTVEELSSGSSKAKGMKAFHHTSNLYLLVQGSSLTSKSQIYINSDNNGTSGFAVKNWSSSGADFMVENGTLYRYSGNGSTWSWTKVTGFVSQTNYSANDTVIEIAIPQTLLGISVGSTVQLGFIWSDSASNQLPVAGSMSSYVLN</sequence>
<dbReference type="GO" id="GO:0016837">
    <property type="term" value="F:carbon-oxygen lyase activity, acting on polysaccharides"/>
    <property type="evidence" value="ECO:0007669"/>
    <property type="project" value="TreeGrafter"/>
</dbReference>
<comment type="caution">
    <text evidence="6">The sequence shown here is derived from an EMBL/GenBank/DDBJ whole genome shotgun (WGS) entry which is preliminary data.</text>
</comment>
<dbReference type="NCBIfam" id="NF041518">
    <property type="entry name" value="choice_anch_Q"/>
    <property type="match status" value="1"/>
</dbReference>
<dbReference type="InterPro" id="IPR052052">
    <property type="entry name" value="Polysaccharide_Lyase_9"/>
</dbReference>
<dbReference type="Pfam" id="PF13229">
    <property type="entry name" value="Beta_helix"/>
    <property type="match status" value="1"/>
</dbReference>
<keyword evidence="7" id="KW-1185">Reference proteome</keyword>
<organism evidence="6 7">
    <name type="scientific">Paenibacillus silvestris</name>
    <dbReference type="NCBI Taxonomy" id="2606219"/>
    <lineage>
        <taxon>Bacteria</taxon>
        <taxon>Bacillati</taxon>
        <taxon>Bacillota</taxon>
        <taxon>Bacilli</taxon>
        <taxon>Bacillales</taxon>
        <taxon>Paenibacillaceae</taxon>
        <taxon>Paenibacillus</taxon>
    </lineage>
</organism>
<name>A0A6L8V028_9BACL</name>
<keyword evidence="4" id="KW-0472">Membrane</keyword>
<dbReference type="InterPro" id="IPR039448">
    <property type="entry name" value="Beta_helix"/>
</dbReference>
<keyword evidence="4" id="KW-1133">Transmembrane helix</keyword>
<dbReference type="PANTHER" id="PTHR40088">
    <property type="entry name" value="PECTATE LYASE (EUROFUNG)"/>
    <property type="match status" value="1"/>
</dbReference>
<dbReference type="InterPro" id="IPR011050">
    <property type="entry name" value="Pectin_lyase_fold/virulence"/>
</dbReference>
<dbReference type="SUPFAM" id="SSF49344">
    <property type="entry name" value="CBD9-like"/>
    <property type="match status" value="1"/>
</dbReference>
<evidence type="ECO:0000256" key="3">
    <source>
        <dbReference type="ARBA" id="ARBA00022729"/>
    </source>
</evidence>
<evidence type="ECO:0000256" key="2">
    <source>
        <dbReference type="ARBA" id="ARBA00022525"/>
    </source>
</evidence>
<evidence type="ECO:0000259" key="5">
    <source>
        <dbReference type="Pfam" id="PF13229"/>
    </source>
</evidence>
<evidence type="ECO:0000313" key="7">
    <source>
        <dbReference type="Proteomes" id="UP000481087"/>
    </source>
</evidence>
<dbReference type="Gene3D" id="2.160.20.10">
    <property type="entry name" value="Single-stranded right-handed beta-helix, Pectin lyase-like"/>
    <property type="match status" value="1"/>
</dbReference>
<keyword evidence="3" id="KW-0732">Signal</keyword>
<dbReference type="SMART" id="SM00710">
    <property type="entry name" value="PbH1"/>
    <property type="match status" value="8"/>
</dbReference>
<dbReference type="PANTHER" id="PTHR40088:SF2">
    <property type="entry name" value="SECRETED SUGAR HYDROLASE"/>
    <property type="match status" value="1"/>
</dbReference>
<dbReference type="SUPFAM" id="SSF51126">
    <property type="entry name" value="Pectin lyase-like"/>
    <property type="match status" value="1"/>
</dbReference>
<feature type="transmembrane region" description="Helical" evidence="4">
    <location>
        <begin position="12"/>
        <end position="33"/>
    </location>
</feature>
<gene>
    <name evidence="6" type="ORF">GQF01_10905</name>
</gene>
<dbReference type="InterPro" id="IPR059226">
    <property type="entry name" value="Choice_anch_Q_dom"/>
</dbReference>
<reference evidence="6 7" key="1">
    <citation type="submission" date="2019-12" db="EMBL/GenBank/DDBJ databases">
        <title>Paenibacillus sp. nov. sp. isolated from soil.</title>
        <authorList>
            <person name="Kim J."/>
            <person name="Jeong S.E."/>
            <person name="Jung H.S."/>
            <person name="Jeon C.O."/>
        </authorList>
    </citation>
    <scope>NUCLEOTIDE SEQUENCE [LARGE SCALE GENOMIC DNA]</scope>
    <source>
        <strain evidence="6 7">5J-6</strain>
    </source>
</reference>
<protein>
    <submittedName>
        <fullName evidence="6">DUF1565 domain-containing protein</fullName>
    </submittedName>
</protein>
<keyword evidence="2" id="KW-0964">Secreted</keyword>
<accession>A0A6L8V028</accession>
<comment type="subcellular location">
    <subcellularLocation>
        <location evidence="1">Secreted</location>
    </subcellularLocation>
</comment>
<evidence type="ECO:0000256" key="4">
    <source>
        <dbReference type="SAM" id="Phobius"/>
    </source>
</evidence>
<dbReference type="Proteomes" id="UP000481087">
    <property type="component" value="Unassembled WGS sequence"/>
</dbReference>
<dbReference type="InterPro" id="IPR012334">
    <property type="entry name" value="Pectin_lyas_fold"/>
</dbReference>
<dbReference type="InterPro" id="IPR006626">
    <property type="entry name" value="PbH1"/>
</dbReference>